<name>A0AAR2KYT1_PYGNA</name>
<evidence type="ECO:0000256" key="1">
    <source>
        <dbReference type="SAM" id="MobiDB-lite"/>
    </source>
</evidence>
<dbReference type="InterPro" id="IPR003116">
    <property type="entry name" value="RBD_dom"/>
</dbReference>
<dbReference type="Proteomes" id="UP001501920">
    <property type="component" value="Chromosome 30"/>
</dbReference>
<dbReference type="Pfam" id="PF09469">
    <property type="entry name" value="Cobl"/>
    <property type="match status" value="1"/>
</dbReference>
<dbReference type="PROSITE" id="PS50898">
    <property type="entry name" value="RBD"/>
    <property type="match status" value="1"/>
</dbReference>
<dbReference type="GO" id="GO:0007165">
    <property type="term" value="P:signal transduction"/>
    <property type="evidence" value="ECO:0007669"/>
    <property type="project" value="InterPro"/>
</dbReference>
<dbReference type="Ensembl" id="ENSPNAT00000055595.1">
    <property type="protein sequence ID" value="ENSPNAP00000067306.1"/>
    <property type="gene ID" value="ENSPNAG00000033662.1"/>
</dbReference>
<dbReference type="GO" id="GO:0003785">
    <property type="term" value="F:actin monomer binding"/>
    <property type="evidence" value="ECO:0007669"/>
    <property type="project" value="InterPro"/>
</dbReference>
<dbReference type="PANTHER" id="PTHR21557">
    <property type="entry name" value="CORDON-BLEU"/>
    <property type="match status" value="1"/>
</dbReference>
<proteinExistence type="predicted"/>
<feature type="compositionally biased region" description="Polar residues" evidence="1">
    <location>
        <begin position="274"/>
        <end position="298"/>
    </location>
</feature>
<evidence type="ECO:0000259" key="2">
    <source>
        <dbReference type="PROSITE" id="PS50898"/>
    </source>
</evidence>
<feature type="region of interest" description="Disordered" evidence="1">
    <location>
        <begin position="246"/>
        <end position="345"/>
    </location>
</feature>
<reference evidence="3" key="3">
    <citation type="submission" date="2025-09" db="UniProtKB">
        <authorList>
            <consortium name="Ensembl"/>
        </authorList>
    </citation>
    <scope>IDENTIFICATION</scope>
</reference>
<dbReference type="Gene3D" id="3.10.20.90">
    <property type="entry name" value="Phosphatidylinositol 3-kinase Catalytic Subunit, Chain A, domain 1"/>
    <property type="match status" value="1"/>
</dbReference>
<evidence type="ECO:0000313" key="3">
    <source>
        <dbReference type="Ensembl" id="ENSPNAP00000067306.1"/>
    </source>
</evidence>
<dbReference type="InterPro" id="IPR019025">
    <property type="entry name" value="Cordon-bleu_ubiquitin_domain"/>
</dbReference>
<keyword evidence="4" id="KW-1185">Reference proteome</keyword>
<reference evidence="3 4" key="1">
    <citation type="submission" date="2020-10" db="EMBL/GenBank/DDBJ databases">
        <title>Pygocentrus nattereri (red-bellied piranha) genome, fPygNat1, primary haplotype.</title>
        <authorList>
            <person name="Myers G."/>
            <person name="Meyer A."/>
            <person name="Karagic N."/>
            <person name="Pippel M."/>
            <person name="Winkler S."/>
            <person name="Tracey A."/>
            <person name="Wood J."/>
            <person name="Formenti G."/>
            <person name="Howe K."/>
            <person name="Fedrigo O."/>
            <person name="Jarvis E.D."/>
        </authorList>
    </citation>
    <scope>NUCLEOTIDE SEQUENCE [LARGE SCALE GENOMIC DNA]</scope>
</reference>
<dbReference type="PANTHER" id="PTHR21557:SF2">
    <property type="entry name" value="CORDON-BLEU PROTEIN-LIKE 1"/>
    <property type="match status" value="1"/>
</dbReference>
<evidence type="ECO:0000313" key="4">
    <source>
        <dbReference type="Proteomes" id="UP001501920"/>
    </source>
</evidence>
<dbReference type="InterPro" id="IPR029071">
    <property type="entry name" value="Ubiquitin-like_domsf"/>
</dbReference>
<dbReference type="AlphaFoldDB" id="A0AAR2KYT1"/>
<dbReference type="InterPro" id="IPR039895">
    <property type="entry name" value="COBL-like"/>
</dbReference>
<dbReference type="GeneTree" id="ENSGT00530000063608"/>
<feature type="domain" description="RBD" evidence="2">
    <location>
        <begin position="11"/>
        <end position="84"/>
    </location>
</feature>
<feature type="compositionally biased region" description="Polar residues" evidence="1">
    <location>
        <begin position="249"/>
        <end position="259"/>
    </location>
</feature>
<accession>A0AAR2KYT1</accession>
<organism evidence="3 4">
    <name type="scientific">Pygocentrus nattereri</name>
    <name type="common">Red-bellied piranha</name>
    <dbReference type="NCBI Taxonomy" id="42514"/>
    <lineage>
        <taxon>Eukaryota</taxon>
        <taxon>Metazoa</taxon>
        <taxon>Chordata</taxon>
        <taxon>Craniata</taxon>
        <taxon>Vertebrata</taxon>
        <taxon>Euteleostomi</taxon>
        <taxon>Actinopterygii</taxon>
        <taxon>Neopterygii</taxon>
        <taxon>Teleostei</taxon>
        <taxon>Ostariophysi</taxon>
        <taxon>Characiformes</taxon>
        <taxon>Characoidei</taxon>
        <taxon>Pygocentrus</taxon>
    </lineage>
</organism>
<dbReference type="SUPFAM" id="SSF54236">
    <property type="entry name" value="Ubiquitin-like"/>
    <property type="match status" value="1"/>
</dbReference>
<reference evidence="3" key="2">
    <citation type="submission" date="2025-08" db="UniProtKB">
        <authorList>
            <consortium name="Ensembl"/>
        </authorList>
    </citation>
    <scope>IDENTIFICATION</scope>
</reference>
<sequence>MEQEELIERDLTLAVQLPGEQERAVTVHGSKPVMDLLVTLCAQYHLNPSDHIIELISTNQNQIKFKPNSLIGSLEAERVVLKPKGSDDNNRRASNMPVATVRLMINYRKSHKAVVRVNPRVPLAELMPAVCEKCEFDPDTTVLLRDSQSEDPLDLTKTLNDYGIRDLYAKDTRVHSNDPKDPATPDHKVCEVKKMVIREKHQKEKENKGFLSLFRRNKKTAEEDVSSTNSAPTSPAINNHHVVNISCLKGNSPTSTPSADMSKKRRAPQPPSMMGSQSFPCGLNSSQSITLPTDQANGKQGVLSRVSSTESSLKRTKRRAPPPPCTSSSMPDSNEKDAVLQGGGA</sequence>
<protein>
    <recommendedName>
        <fullName evidence="2">RBD domain-containing protein</fullName>
    </recommendedName>
</protein>